<name>V6LCN6_9EUKA</name>
<reference evidence="1" key="1">
    <citation type="journal article" date="2014" name="PLoS Genet.">
        <title>The Genome of Spironucleus salmonicida Highlights a Fish Pathogen Adapted to Fluctuating Environments.</title>
        <authorList>
            <person name="Xu F."/>
            <person name="Jerlstrom-Hultqvist J."/>
            <person name="Einarsson E."/>
            <person name="Astvaldsson A."/>
            <person name="Svard S.G."/>
            <person name="Andersson J.O."/>
        </authorList>
    </citation>
    <scope>NUCLEOTIDE SEQUENCE</scope>
</reference>
<protein>
    <submittedName>
        <fullName evidence="1">Uncharacterized protein</fullName>
    </submittedName>
</protein>
<accession>V6LCN6</accession>
<organism evidence="1">
    <name type="scientific">Spironucleus salmonicida</name>
    <dbReference type="NCBI Taxonomy" id="348837"/>
    <lineage>
        <taxon>Eukaryota</taxon>
        <taxon>Metamonada</taxon>
        <taxon>Diplomonadida</taxon>
        <taxon>Hexamitidae</taxon>
        <taxon>Hexamitinae</taxon>
        <taxon>Spironucleus</taxon>
    </lineage>
</organism>
<proteinExistence type="predicted"/>
<evidence type="ECO:0000313" key="1">
    <source>
        <dbReference type="EMBL" id="EST42018.1"/>
    </source>
</evidence>
<gene>
    <name evidence="1" type="ORF">SS50377_18325</name>
</gene>
<dbReference type="EMBL" id="KI546166">
    <property type="protein sequence ID" value="EST42018.1"/>
    <property type="molecule type" value="Genomic_DNA"/>
</dbReference>
<sequence length="170" mass="19220">MHVSNGKGIILLKFMETLYINKDLSLHKLNLIYNELSDTSIYLSNMKHRVKLYQSIVENLVGKNNCQEAFKKQQQACNTLRAFINGDKIVDDQFPLPLDVEPFASGGLIIGELALAALAIANGDILTDILYNNTDLEKIQYRLTRPDRLMGEVPEDEFEDEICGEELSEV</sequence>
<dbReference type="AlphaFoldDB" id="V6LCN6"/>
<dbReference type="VEuPathDB" id="GiardiaDB:SS50377_22492"/>